<sequence length="104" mass="12043">MKIRFLYFKGCPHTEPALNLLKEVLKEKGIKEEIEIIEVNSEEDAIKYRFLGSPTIQINGLDIEKERRNDFPTFGCRIYKTKDGYSGIPPKELIEKAIDEVINL</sequence>
<proteinExistence type="predicted"/>
<accession>A0A7V6CDT0</accession>
<dbReference type="InterPro" id="IPR021219">
    <property type="entry name" value="DUF2703"/>
</dbReference>
<gene>
    <name evidence="1" type="ORF">ENM15_05020</name>
</gene>
<organism evidence="1">
    <name type="scientific">Thermodesulfobacterium geofontis</name>
    <dbReference type="NCBI Taxonomy" id="1295609"/>
    <lineage>
        <taxon>Bacteria</taxon>
        <taxon>Pseudomonadati</taxon>
        <taxon>Thermodesulfobacteriota</taxon>
        <taxon>Thermodesulfobacteria</taxon>
        <taxon>Thermodesulfobacteriales</taxon>
        <taxon>Thermodesulfobacteriaceae</taxon>
        <taxon>Thermodesulfobacterium</taxon>
    </lineage>
</organism>
<reference evidence="1" key="1">
    <citation type="journal article" date="2020" name="mSystems">
        <title>Genome- and Community-Level Interaction Insights into Carbon Utilization and Element Cycling Functions of Hydrothermarchaeota in Hydrothermal Sediment.</title>
        <authorList>
            <person name="Zhou Z."/>
            <person name="Liu Y."/>
            <person name="Xu W."/>
            <person name="Pan J."/>
            <person name="Luo Z.H."/>
            <person name="Li M."/>
        </authorList>
    </citation>
    <scope>NUCLEOTIDE SEQUENCE [LARGE SCALE GENOMIC DNA]</scope>
    <source>
        <strain evidence="1">SpSt-106</strain>
    </source>
</reference>
<dbReference type="Pfam" id="PF10865">
    <property type="entry name" value="DUF2703"/>
    <property type="match status" value="1"/>
</dbReference>
<dbReference type="EMBL" id="DRWR01000086">
    <property type="protein sequence ID" value="HHQ16158.1"/>
    <property type="molecule type" value="Genomic_DNA"/>
</dbReference>
<evidence type="ECO:0000313" key="1">
    <source>
        <dbReference type="EMBL" id="HHQ16158.1"/>
    </source>
</evidence>
<name>A0A7V6CDT0_9BACT</name>
<dbReference type="AlphaFoldDB" id="A0A7V6CDT0"/>
<protein>
    <submittedName>
        <fullName evidence="1">DUF2703 domain-containing protein</fullName>
    </submittedName>
</protein>
<dbReference type="Gene3D" id="3.40.30.10">
    <property type="entry name" value="Glutaredoxin"/>
    <property type="match status" value="1"/>
</dbReference>
<comment type="caution">
    <text evidence="1">The sequence shown here is derived from an EMBL/GenBank/DDBJ whole genome shotgun (WGS) entry which is preliminary data.</text>
</comment>